<name>R4Z2M7_9ACTN</name>
<dbReference type="AlphaFoldDB" id="R4Z2M7"/>
<evidence type="ECO:0000313" key="2">
    <source>
        <dbReference type="EMBL" id="CCM64905.1"/>
    </source>
</evidence>
<keyword evidence="3" id="KW-1185">Reference proteome</keyword>
<dbReference type="Proteomes" id="UP000018291">
    <property type="component" value="Unassembled WGS sequence"/>
</dbReference>
<dbReference type="STRING" id="1229780.BN381_50047"/>
<dbReference type="RefSeq" id="WP_012229256.1">
    <property type="nucleotide sequence ID" value="NZ_HG422565.1"/>
</dbReference>
<sequence length="70" mass="7685">MSTTTARTAPRPTPETPLFPYGDTLADSDGYLYDTNGAAVIIDGRHATIEVLEAEADYWATHGFRRVANR</sequence>
<organism evidence="2 3">
    <name type="scientific">Candidatus Neomicrothrix parvicella RN1</name>
    <dbReference type="NCBI Taxonomy" id="1229780"/>
    <lineage>
        <taxon>Bacteria</taxon>
        <taxon>Bacillati</taxon>
        <taxon>Actinomycetota</taxon>
        <taxon>Acidimicrobiia</taxon>
        <taxon>Acidimicrobiales</taxon>
        <taxon>Microthrixaceae</taxon>
        <taxon>Candidatus Neomicrothrix</taxon>
    </lineage>
</organism>
<feature type="region of interest" description="Disordered" evidence="1">
    <location>
        <begin position="1"/>
        <end position="21"/>
    </location>
</feature>
<dbReference type="EMBL" id="CANL01000045">
    <property type="protein sequence ID" value="CCM64905.1"/>
    <property type="molecule type" value="Genomic_DNA"/>
</dbReference>
<accession>R4Z2M7</accession>
<gene>
    <name evidence="2" type="ORF">BN381_50047</name>
</gene>
<evidence type="ECO:0000256" key="1">
    <source>
        <dbReference type="SAM" id="MobiDB-lite"/>
    </source>
</evidence>
<feature type="compositionally biased region" description="Low complexity" evidence="1">
    <location>
        <begin position="1"/>
        <end position="10"/>
    </location>
</feature>
<protein>
    <submittedName>
        <fullName evidence="2">Uncharacterized protein</fullName>
    </submittedName>
</protein>
<proteinExistence type="predicted"/>
<comment type="caution">
    <text evidence="2">The sequence shown here is derived from an EMBL/GenBank/DDBJ whole genome shotgun (WGS) entry which is preliminary data.</text>
</comment>
<dbReference type="HOGENOM" id="CLU_203063_0_0_11"/>
<reference evidence="2 3" key="1">
    <citation type="journal article" date="2013" name="ISME J.">
        <title>Metabolic model for the filamentous 'Candidatus Microthrix parvicella' based on genomic and metagenomic analyses.</title>
        <authorList>
            <person name="Jon McIlroy S."/>
            <person name="Kristiansen R."/>
            <person name="Albertsen M."/>
            <person name="Michael Karst S."/>
            <person name="Rossetti S."/>
            <person name="Lund Nielsen J."/>
            <person name="Tandoi V."/>
            <person name="James Seviour R."/>
            <person name="Nielsen P.H."/>
        </authorList>
    </citation>
    <scope>NUCLEOTIDE SEQUENCE [LARGE SCALE GENOMIC DNA]</scope>
    <source>
        <strain evidence="2 3">RN1</strain>
    </source>
</reference>
<evidence type="ECO:0000313" key="3">
    <source>
        <dbReference type="Proteomes" id="UP000018291"/>
    </source>
</evidence>